<evidence type="ECO:0000313" key="6">
    <source>
        <dbReference type="Proteomes" id="UP001530315"/>
    </source>
</evidence>
<feature type="compositionally biased region" description="Polar residues" evidence="3">
    <location>
        <begin position="402"/>
        <end position="413"/>
    </location>
</feature>
<proteinExistence type="predicted"/>
<dbReference type="Pfam" id="PF14312">
    <property type="entry name" value="FG-GAP_2"/>
    <property type="match status" value="1"/>
</dbReference>
<dbReference type="InterPro" id="IPR028994">
    <property type="entry name" value="Integrin_alpha_N"/>
</dbReference>
<keyword evidence="4" id="KW-0472">Membrane</keyword>
<feature type="compositionally biased region" description="Low complexity" evidence="3">
    <location>
        <begin position="264"/>
        <end position="279"/>
    </location>
</feature>
<keyword evidence="4" id="KW-0812">Transmembrane</keyword>
<dbReference type="Gene3D" id="2.130.10.130">
    <property type="entry name" value="Integrin alpha, N-terminal"/>
    <property type="match status" value="1"/>
</dbReference>
<dbReference type="InterPro" id="IPR011047">
    <property type="entry name" value="Quinoprotein_ADH-like_sf"/>
</dbReference>
<organism evidence="5 6">
    <name type="scientific">Stephanodiscus triporus</name>
    <dbReference type="NCBI Taxonomy" id="2934178"/>
    <lineage>
        <taxon>Eukaryota</taxon>
        <taxon>Sar</taxon>
        <taxon>Stramenopiles</taxon>
        <taxon>Ochrophyta</taxon>
        <taxon>Bacillariophyta</taxon>
        <taxon>Coscinodiscophyceae</taxon>
        <taxon>Thalassiosirophycidae</taxon>
        <taxon>Stephanodiscales</taxon>
        <taxon>Stephanodiscaceae</taxon>
        <taxon>Stephanodiscus</taxon>
    </lineage>
</organism>
<protein>
    <submittedName>
        <fullName evidence="5">Uncharacterized protein</fullName>
    </submittedName>
</protein>
<evidence type="ECO:0000256" key="1">
    <source>
        <dbReference type="ARBA" id="ARBA00022729"/>
    </source>
</evidence>
<gene>
    <name evidence="5" type="ORF">ACHAW5_006316</name>
</gene>
<feature type="coiled-coil region" evidence="2">
    <location>
        <begin position="657"/>
        <end position="690"/>
    </location>
</feature>
<sequence>MMVTPGALAEAIAAIAAAKAAIAAADAGANESSSSDSTKTIATVDASAKAADAPGATTAVDAPRASSSSSSSSSSPTAKAKKSVFAQWEQMSAKNNNDTAAPLSPSSEGRKQNQDAATAAAKAPVKRWTPPQKKGGGTLSGEQTAAVAPVKRWTPPPDYMIGGVLADHEQKQKQKQKQIAAKAPVKRWTPPDKRSGGALADQEQTADKEQTAAKAPVKRWTPPDKRSGGALADQEQTAVKEQTAAIAPVKRWTPPDKRSGGALADQEQTAAKEQTAAIAPVKRWTPPDKKSSGVTAGEQNATVAPVKRWTPPEKTNASTMTVQGELKEVLRRRSTAAATDATEEGRVYTGKRWSTPDKKTDPAADEKKEDQFPIPAAVYTGKRWSPPGKDETPDAIIPLGSGTENSEKGSFSSPMFKKISLSTPPTSPESDVGSGSSSSSSSSSISDPSPRQLTYQDENPEPPSPLPQAATVAADKSIWRSFSNPIRKWLTGSVKTNRDSPTSTTKTNDIMERNLVLQQTTLSGNVAVLASSTEVVKAHSEDGVKASSSMKDDEEECNAVCAWLKEEEAKGQADSGETAPSSTAKDGKEGIQANSVDTLMGFEERSEDALSLYFQKNLYWQRKRQQKQIKIASSGVYRSGRSKLLRQPEDNEHGYAMVLSEKEMKKKKEEEEELKKKRQYEEEEEEEKKHPVVRGTLLEFHSLVIKLVREVMPTEVNHVDALIEEYEGREAELLDILKSMRENEDQEDNDNDNDEIDNSICSGTTLRISNTDSNDACNNQDLADEESGPIIFNGDGIMRSTDVDGQGHKWHCLRRKRTVIAIVIGLLLFICAAISLRIVLGDKYNSQSNKDDASFLPREDGDLEIVNEDIIFATQVPAVSPPVIEVVTDVQLPLAACNTFLEEEHIQKLGIRNLQGSYPKIAIDGNQAIVASGSGYIAFFSLDPETKTWTRTEVFGLMVTVGEVRSVAISGNTAVVGAPKASLIDLDAEGGLVQTGAIFIYERDPMTTIWRQLKGSYIPIEYRHASAMIMMDQYADAHFGSSVDIDGDVIVVGAPDEANNRGSITVFAKDEKTMDWVQIERVQPDDLCEEEFYGHSVQVSANLIAVSADCDINIVLYQIDRPDVADGEEVIQVSRFQELEHVDAGYGAISSISLSGNQLAYSTVSGGLFYYSRDDQEFVLSQELSFEFILNPDPLFAYPLRMDASTNMMILSVANEVYVYTRDVTSQEWIRESFVLKSEGDYAGYMAASVALSGGRVLVAQVEEIHAYDFTGCVHESSAPSYDPNTAAMLEAFSALTPITATSTFSSPTTSSPTSLPTKNPTVKPDCHVLDVIVNLDAHPSYIRWEIVSIYQGLSTTVAISPPYNASLEYTTDTRSFCLTVGTYQFAIYDDYGDGTSTEWFDAYYQLEFNDQVIASGESFGLSETKEFNIPDSEEIIRG</sequence>
<accession>A0ABD3ME07</accession>
<name>A0ABD3ME07_9STRA</name>
<feature type="compositionally biased region" description="Polar residues" evidence="3">
    <location>
        <begin position="292"/>
        <end position="302"/>
    </location>
</feature>
<evidence type="ECO:0000256" key="2">
    <source>
        <dbReference type="SAM" id="Coils"/>
    </source>
</evidence>
<evidence type="ECO:0000256" key="3">
    <source>
        <dbReference type="SAM" id="MobiDB-lite"/>
    </source>
</evidence>
<feature type="compositionally biased region" description="Low complexity" evidence="3">
    <location>
        <begin position="428"/>
        <end position="449"/>
    </location>
</feature>
<evidence type="ECO:0000313" key="5">
    <source>
        <dbReference type="EMBL" id="KAL3762316.1"/>
    </source>
</evidence>
<keyword evidence="2" id="KW-0175">Coiled coil</keyword>
<dbReference type="PANTHER" id="PTHR36220">
    <property type="entry name" value="UNNAMED PRODUCT"/>
    <property type="match status" value="1"/>
</dbReference>
<feature type="region of interest" description="Disordered" evidence="3">
    <location>
        <begin position="568"/>
        <end position="592"/>
    </location>
</feature>
<dbReference type="SUPFAM" id="SSF50998">
    <property type="entry name" value="Quinoprotein alcohol dehydrogenase-like"/>
    <property type="match status" value="1"/>
</dbReference>
<feature type="region of interest" description="Disordered" evidence="3">
    <location>
        <begin position="47"/>
        <end position="471"/>
    </location>
</feature>
<feature type="compositionally biased region" description="Basic and acidic residues" evidence="3">
    <location>
        <begin position="354"/>
        <end position="371"/>
    </location>
</feature>
<dbReference type="PANTHER" id="PTHR36220:SF1">
    <property type="entry name" value="GAMMA TUBULIN COMPLEX COMPONENT C-TERMINAL DOMAIN-CONTAINING PROTEIN"/>
    <property type="match status" value="1"/>
</dbReference>
<feature type="compositionally biased region" description="Polar residues" evidence="3">
    <location>
        <begin position="89"/>
        <end position="107"/>
    </location>
</feature>
<dbReference type="InterPro" id="IPR013517">
    <property type="entry name" value="FG-GAP"/>
</dbReference>
<keyword evidence="6" id="KW-1185">Reference proteome</keyword>
<keyword evidence="1" id="KW-0732">Signal</keyword>
<feature type="transmembrane region" description="Helical" evidence="4">
    <location>
        <begin position="819"/>
        <end position="840"/>
    </location>
</feature>
<keyword evidence="4" id="KW-1133">Transmembrane helix</keyword>
<feature type="compositionally biased region" description="Polar residues" evidence="3">
    <location>
        <begin position="313"/>
        <end position="322"/>
    </location>
</feature>
<reference evidence="5 6" key="1">
    <citation type="submission" date="2024-10" db="EMBL/GenBank/DDBJ databases">
        <title>Updated reference genomes for cyclostephanoid diatoms.</title>
        <authorList>
            <person name="Roberts W.R."/>
            <person name="Alverson A.J."/>
        </authorList>
    </citation>
    <scope>NUCLEOTIDE SEQUENCE [LARGE SCALE GENOMIC DNA]</scope>
    <source>
        <strain evidence="5 6">AJA276-08</strain>
    </source>
</reference>
<comment type="caution">
    <text evidence="5">The sequence shown here is derived from an EMBL/GenBank/DDBJ whole genome shotgun (WGS) entry which is preliminary data.</text>
</comment>
<dbReference type="EMBL" id="JALLAZ020001831">
    <property type="protein sequence ID" value="KAL3762316.1"/>
    <property type="molecule type" value="Genomic_DNA"/>
</dbReference>
<feature type="compositionally biased region" description="Low complexity" evidence="3">
    <location>
        <begin position="47"/>
        <end position="75"/>
    </location>
</feature>
<dbReference type="Proteomes" id="UP001530315">
    <property type="component" value="Unassembled WGS sequence"/>
</dbReference>
<evidence type="ECO:0000256" key="4">
    <source>
        <dbReference type="SAM" id="Phobius"/>
    </source>
</evidence>